<dbReference type="Proteomes" id="UP000236268">
    <property type="component" value="Unassembled WGS sequence"/>
</dbReference>
<gene>
    <name evidence="12" type="primary">galE</name>
    <name evidence="12" type="ORF">C1S70_30260</name>
</gene>
<dbReference type="PANTHER" id="PTHR43725">
    <property type="entry name" value="UDP-GLUCOSE 4-EPIMERASE"/>
    <property type="match status" value="1"/>
</dbReference>
<dbReference type="AlphaFoldDB" id="A0A2K1FRK4"/>
<dbReference type="InterPro" id="IPR001509">
    <property type="entry name" value="Epimerase_deHydtase"/>
</dbReference>
<dbReference type="RefSeq" id="WP_103041585.1">
    <property type="nucleotide sequence ID" value="NZ_POWG01000058.1"/>
</dbReference>
<evidence type="ECO:0000256" key="6">
    <source>
        <dbReference type="ARBA" id="ARBA00018569"/>
    </source>
</evidence>
<keyword evidence="8 10" id="KW-0413">Isomerase</keyword>
<dbReference type="GO" id="GO:0003978">
    <property type="term" value="F:UDP-glucose 4-epimerase activity"/>
    <property type="evidence" value="ECO:0007669"/>
    <property type="project" value="UniProtKB-UniRule"/>
</dbReference>
<comment type="subunit">
    <text evidence="10">Homodimer.</text>
</comment>
<evidence type="ECO:0000256" key="9">
    <source>
        <dbReference type="ARBA" id="ARBA00023277"/>
    </source>
</evidence>
<evidence type="ECO:0000259" key="11">
    <source>
        <dbReference type="Pfam" id="PF01370"/>
    </source>
</evidence>
<comment type="pathway">
    <text evidence="3 10">Carbohydrate metabolism; galactose metabolism.</text>
</comment>
<dbReference type="Pfam" id="PF01370">
    <property type="entry name" value="Epimerase"/>
    <property type="match status" value="1"/>
</dbReference>
<evidence type="ECO:0000256" key="8">
    <source>
        <dbReference type="ARBA" id="ARBA00023235"/>
    </source>
</evidence>
<evidence type="ECO:0000256" key="3">
    <source>
        <dbReference type="ARBA" id="ARBA00004947"/>
    </source>
</evidence>
<name>A0A2K1FRK4_9PROT</name>
<reference evidence="12 13" key="1">
    <citation type="submission" date="2018-01" db="EMBL/GenBank/DDBJ databases">
        <title>Whole genome sequence of Azospirillum brasilense REC3 isolated from strawberry roots.</title>
        <authorList>
            <person name="Fontana C.A."/>
            <person name="Salazar S.M."/>
            <person name="Bassi D."/>
            <person name="Puglisi E."/>
            <person name="Lovaisa N.C."/>
            <person name="Toffoli L.M."/>
            <person name="Pedraza R."/>
            <person name="Cocconcelli P.S."/>
        </authorList>
    </citation>
    <scope>NUCLEOTIDE SEQUENCE [LARGE SCALE GENOMIC DNA]</scope>
    <source>
        <strain evidence="12 13">REC3</strain>
        <plasmid evidence="12">p38unnamed</plasmid>
    </source>
</reference>
<accession>A0A2K1FRK4</accession>
<evidence type="ECO:0000256" key="2">
    <source>
        <dbReference type="ARBA" id="ARBA00001911"/>
    </source>
</evidence>
<comment type="caution">
    <text evidence="12">The sequence shown here is derived from an EMBL/GenBank/DDBJ whole genome shotgun (WGS) entry which is preliminary data.</text>
</comment>
<evidence type="ECO:0000256" key="5">
    <source>
        <dbReference type="ARBA" id="ARBA00013189"/>
    </source>
</evidence>
<dbReference type="GO" id="GO:0033499">
    <property type="term" value="P:galactose catabolic process via UDP-galactose, Leloir pathway"/>
    <property type="evidence" value="ECO:0007669"/>
    <property type="project" value="TreeGrafter"/>
</dbReference>
<keyword evidence="7 10" id="KW-0520">NAD</keyword>
<evidence type="ECO:0000313" key="13">
    <source>
        <dbReference type="Proteomes" id="UP000236268"/>
    </source>
</evidence>
<dbReference type="Gene3D" id="3.40.50.720">
    <property type="entry name" value="NAD(P)-binding Rossmann-like Domain"/>
    <property type="match status" value="1"/>
</dbReference>
<comment type="similarity">
    <text evidence="4 10">Belongs to the NAD(P)-dependent epimerase/dehydratase family.</text>
</comment>
<feature type="domain" description="NAD-dependent epimerase/dehydratase" evidence="11">
    <location>
        <begin position="4"/>
        <end position="252"/>
    </location>
</feature>
<keyword evidence="9 10" id="KW-0119">Carbohydrate metabolism</keyword>
<evidence type="ECO:0000256" key="10">
    <source>
        <dbReference type="RuleBase" id="RU366046"/>
    </source>
</evidence>
<evidence type="ECO:0000256" key="4">
    <source>
        <dbReference type="ARBA" id="ARBA00007637"/>
    </source>
</evidence>
<dbReference type="EMBL" id="POWG01000058">
    <property type="protein sequence ID" value="PNQ95173.1"/>
    <property type="molecule type" value="Genomic_DNA"/>
</dbReference>
<geneLocation type="plasmid" evidence="12">
    <name>p38unnamed</name>
</geneLocation>
<dbReference type="Gene3D" id="3.90.25.10">
    <property type="entry name" value="UDP-galactose 4-epimerase, domain 1"/>
    <property type="match status" value="1"/>
</dbReference>
<dbReference type="EC" id="5.1.3.2" evidence="5 10"/>
<protein>
    <recommendedName>
        <fullName evidence="6 10">UDP-glucose 4-epimerase</fullName>
        <ecNumber evidence="5 10">5.1.3.2</ecNumber>
    </recommendedName>
</protein>
<dbReference type="InterPro" id="IPR036291">
    <property type="entry name" value="NAD(P)-bd_dom_sf"/>
</dbReference>
<dbReference type="InterPro" id="IPR005886">
    <property type="entry name" value="UDP_G4E"/>
</dbReference>
<evidence type="ECO:0000256" key="1">
    <source>
        <dbReference type="ARBA" id="ARBA00000083"/>
    </source>
</evidence>
<dbReference type="SUPFAM" id="SSF51735">
    <property type="entry name" value="NAD(P)-binding Rossmann-fold domains"/>
    <property type="match status" value="1"/>
</dbReference>
<sequence length="342" mass="36654">MSTVLVTGGAGYIGSHACKALAMAGHVPIALDTLERGHRWAVKWGPLEIGDIGDAATLDRVFAVYRPDCVLHFAAYAYVGESVTAPALYYRNNVLGTLSLLEAMRRSGCARIVFSSSCAVYGIPTRLPISEDAALEPINAYGSTKLAAERLLVDFEAAYGLRSVRLRYFNAAGADPDGDIGEDHSPETHIIPLALQTAAGLLPHMTVFGNDYGTPDGTCIRDFIHVGDLAEAHVLALEWLLSGNPSRCFNLGTGQGHSVETVIAAAEAVSGRSVARVVHPRRPGDPAVLIADPTRANVELGWHARSTLQDQVRNAWAWHQRCRLPQATETNTVAPLEAKLSV</sequence>
<evidence type="ECO:0000313" key="12">
    <source>
        <dbReference type="EMBL" id="PNQ95173.1"/>
    </source>
</evidence>
<dbReference type="CDD" id="cd05247">
    <property type="entry name" value="UDP_G4E_1_SDR_e"/>
    <property type="match status" value="1"/>
</dbReference>
<dbReference type="NCBIfam" id="TIGR01179">
    <property type="entry name" value="galE"/>
    <property type="match status" value="1"/>
</dbReference>
<dbReference type="PANTHER" id="PTHR43725:SF53">
    <property type="entry name" value="UDP-ARABINOSE 4-EPIMERASE 1"/>
    <property type="match status" value="1"/>
</dbReference>
<comment type="catalytic activity">
    <reaction evidence="1 10">
        <text>UDP-alpha-D-glucose = UDP-alpha-D-galactose</text>
        <dbReference type="Rhea" id="RHEA:22168"/>
        <dbReference type="ChEBI" id="CHEBI:58885"/>
        <dbReference type="ChEBI" id="CHEBI:66914"/>
        <dbReference type="EC" id="5.1.3.2"/>
    </reaction>
</comment>
<proteinExistence type="inferred from homology"/>
<keyword evidence="12" id="KW-0614">Plasmid</keyword>
<comment type="cofactor">
    <cofactor evidence="2 10">
        <name>NAD(+)</name>
        <dbReference type="ChEBI" id="CHEBI:57540"/>
    </cofactor>
</comment>
<evidence type="ECO:0000256" key="7">
    <source>
        <dbReference type="ARBA" id="ARBA00023027"/>
    </source>
</evidence>
<organism evidence="12 13">
    <name type="scientific">Azospirillum argentinense</name>
    <dbReference type="NCBI Taxonomy" id="2970906"/>
    <lineage>
        <taxon>Bacteria</taxon>
        <taxon>Pseudomonadati</taxon>
        <taxon>Pseudomonadota</taxon>
        <taxon>Alphaproteobacteria</taxon>
        <taxon>Rhodospirillales</taxon>
        <taxon>Azospirillaceae</taxon>
        <taxon>Azospirillum</taxon>
    </lineage>
</organism>
<dbReference type="UniPathway" id="UPA00214"/>